<dbReference type="PANTHER" id="PTHR46033:SF1">
    <property type="entry name" value="PROTEIN MAIN-LIKE 2"/>
    <property type="match status" value="1"/>
</dbReference>
<protein>
    <recommendedName>
        <fullName evidence="3">Aminotransferase-like plant mobile domain-containing protein</fullName>
    </recommendedName>
</protein>
<dbReference type="InterPro" id="IPR044824">
    <property type="entry name" value="MAIN-like"/>
</dbReference>
<reference evidence="1 2" key="1">
    <citation type="submission" date="2019-01" db="EMBL/GenBank/DDBJ databases">
        <title>Sequencing of cultivated peanut Arachis hypogaea provides insights into genome evolution and oil improvement.</title>
        <authorList>
            <person name="Chen X."/>
        </authorList>
    </citation>
    <scope>NUCLEOTIDE SEQUENCE [LARGE SCALE GENOMIC DNA]</scope>
    <source>
        <strain evidence="2">cv. Fuhuasheng</strain>
        <tissue evidence="1">Leaves</tissue>
    </source>
</reference>
<dbReference type="Proteomes" id="UP000289738">
    <property type="component" value="Chromosome A03"/>
</dbReference>
<sequence>MYSMTCTEARNDDINRLSLLLKRVSPTLKLSDIILPYLRETAFGDMYPTWNWVEELFNARPPHAQQQGGQRKESFSIKLTWLRDKMQHMPASADPPTLCQYTRCRNLSWDFAVLAWTYHSLCSAAHRATTDIAWCMPLLMCWIYHRLSTYCPSDRQTKTFPLAVRYGPVKSSVV</sequence>
<evidence type="ECO:0008006" key="3">
    <source>
        <dbReference type="Google" id="ProtNLM"/>
    </source>
</evidence>
<keyword evidence="2" id="KW-1185">Reference proteome</keyword>
<gene>
    <name evidence="1" type="ORF">Ahy_A03g015817</name>
</gene>
<name>A0A445E1A7_ARAHY</name>
<organism evidence="1 2">
    <name type="scientific">Arachis hypogaea</name>
    <name type="common">Peanut</name>
    <dbReference type="NCBI Taxonomy" id="3818"/>
    <lineage>
        <taxon>Eukaryota</taxon>
        <taxon>Viridiplantae</taxon>
        <taxon>Streptophyta</taxon>
        <taxon>Embryophyta</taxon>
        <taxon>Tracheophyta</taxon>
        <taxon>Spermatophyta</taxon>
        <taxon>Magnoliopsida</taxon>
        <taxon>eudicotyledons</taxon>
        <taxon>Gunneridae</taxon>
        <taxon>Pentapetalae</taxon>
        <taxon>rosids</taxon>
        <taxon>fabids</taxon>
        <taxon>Fabales</taxon>
        <taxon>Fabaceae</taxon>
        <taxon>Papilionoideae</taxon>
        <taxon>50 kb inversion clade</taxon>
        <taxon>dalbergioids sensu lato</taxon>
        <taxon>Dalbergieae</taxon>
        <taxon>Pterocarpus clade</taxon>
        <taxon>Arachis</taxon>
    </lineage>
</organism>
<dbReference type="PANTHER" id="PTHR46033">
    <property type="entry name" value="PROTEIN MAIN-LIKE 2"/>
    <property type="match status" value="1"/>
</dbReference>
<dbReference type="EMBL" id="SDMP01000003">
    <property type="protein sequence ID" value="RYR69265.1"/>
    <property type="molecule type" value="Genomic_DNA"/>
</dbReference>
<accession>A0A445E1A7</accession>
<comment type="caution">
    <text evidence="1">The sequence shown here is derived from an EMBL/GenBank/DDBJ whole genome shotgun (WGS) entry which is preliminary data.</text>
</comment>
<proteinExistence type="predicted"/>
<evidence type="ECO:0000313" key="2">
    <source>
        <dbReference type="Proteomes" id="UP000289738"/>
    </source>
</evidence>
<dbReference type="AlphaFoldDB" id="A0A445E1A7"/>
<dbReference type="GO" id="GO:0010073">
    <property type="term" value="P:meristem maintenance"/>
    <property type="evidence" value="ECO:0007669"/>
    <property type="project" value="InterPro"/>
</dbReference>
<evidence type="ECO:0000313" key="1">
    <source>
        <dbReference type="EMBL" id="RYR69265.1"/>
    </source>
</evidence>